<dbReference type="InterPro" id="IPR027417">
    <property type="entry name" value="P-loop_NTPase"/>
</dbReference>
<protein>
    <submittedName>
        <fullName evidence="2">ATPase family protein associated with various cellular activities (AAA)</fullName>
    </submittedName>
</protein>
<sequence>MGSRRRLTTAQLVERADALAARGGRAILGVTGPPGSGKSTLARAVADALGPGRAAVAGMDGFHLSNDVLVSLGRRERKGAIDTFDDAGYTTLIERLAAQAPGDGVVYAPVFRREIEEPIAAGVGVRATTPLVVTEGNYLLARAGAWPRARARMAEVWYLDPPQDLRLERLVRRHAAFGKSPEAARAWALGTDQANAELIARTRGDADLIVDWR</sequence>
<evidence type="ECO:0000313" key="3">
    <source>
        <dbReference type="Proteomes" id="UP000293852"/>
    </source>
</evidence>
<dbReference type="SUPFAM" id="SSF52540">
    <property type="entry name" value="P-loop containing nucleoside triphosphate hydrolases"/>
    <property type="match status" value="1"/>
</dbReference>
<dbReference type="RefSeq" id="WP_207216482.1">
    <property type="nucleotide sequence ID" value="NZ_SGWX01000001.1"/>
</dbReference>
<dbReference type="Gene3D" id="3.40.50.300">
    <property type="entry name" value="P-loop containing nucleotide triphosphate hydrolases"/>
    <property type="match status" value="2"/>
</dbReference>
<dbReference type="GO" id="GO:0016887">
    <property type="term" value="F:ATP hydrolysis activity"/>
    <property type="evidence" value="ECO:0007669"/>
    <property type="project" value="InterPro"/>
</dbReference>
<comment type="caution">
    <text evidence="2">The sequence shown here is derived from an EMBL/GenBank/DDBJ whole genome shotgun (WGS) entry which is preliminary data.</text>
</comment>
<evidence type="ECO:0000259" key="1">
    <source>
        <dbReference type="Pfam" id="PF00004"/>
    </source>
</evidence>
<dbReference type="EMBL" id="SGWX01000001">
    <property type="protein sequence ID" value="RZS60950.1"/>
    <property type="molecule type" value="Genomic_DNA"/>
</dbReference>
<accession>A0A4V2EXW9</accession>
<reference evidence="2 3" key="1">
    <citation type="submission" date="2019-02" db="EMBL/GenBank/DDBJ databases">
        <title>Sequencing the genomes of 1000 actinobacteria strains.</title>
        <authorList>
            <person name="Klenk H.-P."/>
        </authorList>
    </citation>
    <scope>NUCLEOTIDE SEQUENCE [LARGE SCALE GENOMIC DNA]</scope>
    <source>
        <strain evidence="2 3">DSM 16932</strain>
    </source>
</reference>
<dbReference type="Pfam" id="PF00004">
    <property type="entry name" value="AAA"/>
    <property type="match status" value="1"/>
</dbReference>
<dbReference type="PANTHER" id="PTHR10285">
    <property type="entry name" value="URIDINE KINASE"/>
    <property type="match status" value="1"/>
</dbReference>
<gene>
    <name evidence="2" type="ORF">EV386_1231</name>
</gene>
<dbReference type="NCBIfam" id="NF006743">
    <property type="entry name" value="PRK09270.1-2"/>
    <property type="match status" value="1"/>
</dbReference>
<dbReference type="InterPro" id="IPR003959">
    <property type="entry name" value="ATPase_AAA_core"/>
</dbReference>
<evidence type="ECO:0000313" key="2">
    <source>
        <dbReference type="EMBL" id="RZS60950.1"/>
    </source>
</evidence>
<dbReference type="GO" id="GO:0005524">
    <property type="term" value="F:ATP binding"/>
    <property type="evidence" value="ECO:0007669"/>
    <property type="project" value="InterPro"/>
</dbReference>
<organism evidence="2 3">
    <name type="scientific">Xylanimonas ulmi</name>
    <dbReference type="NCBI Taxonomy" id="228973"/>
    <lineage>
        <taxon>Bacteria</taxon>
        <taxon>Bacillati</taxon>
        <taxon>Actinomycetota</taxon>
        <taxon>Actinomycetes</taxon>
        <taxon>Micrococcales</taxon>
        <taxon>Promicromonosporaceae</taxon>
        <taxon>Xylanimonas</taxon>
    </lineage>
</organism>
<dbReference type="Proteomes" id="UP000293852">
    <property type="component" value="Unassembled WGS sequence"/>
</dbReference>
<name>A0A4V2EXW9_9MICO</name>
<proteinExistence type="predicted"/>
<feature type="domain" description="ATPase AAA-type core" evidence="1">
    <location>
        <begin position="30"/>
        <end position="65"/>
    </location>
</feature>
<keyword evidence="3" id="KW-1185">Reference proteome</keyword>
<dbReference type="AlphaFoldDB" id="A0A4V2EXW9"/>